<keyword evidence="6 9" id="KW-0521">NADP</keyword>
<reference evidence="12 13" key="1">
    <citation type="journal article" date="2017" name="Lancet Infect. Dis.">
        <title>Global outbreak of severe Mycobacterium chimaera disease after cardiac surgery: a molecular epidemiological study.</title>
        <authorList>
            <person name="van Ingen J."/>
            <person name="Kohl T."/>
            <person name="Kranzer K."/>
            <person name="Hasse B."/>
            <person name="Keller P."/>
            <person name="Szafranska A."/>
            <person name="Hillemann D."/>
            <person name="Chand M."/>
            <person name="Schreiber P."/>
            <person name="Sommerstein R."/>
            <person name="Berger C."/>
            <person name="Genoni M."/>
            <person name="Ruegg C."/>
            <person name="Troillet N."/>
            <person name="Widmer A.F."/>
            <person name="Becker S.L."/>
            <person name="Herrmann M."/>
            <person name="Eckmanns T."/>
            <person name="Haller S."/>
            <person name="Hoeller C."/>
            <person name="Debast S.B."/>
            <person name="Wolfhagen M.J."/>
            <person name="Hopman J."/>
            <person name="Kluytmans J."/>
            <person name="Langelaar M."/>
            <person name="Notermans D.W."/>
            <person name="ten Oever J."/>
            <person name="van den Barselaar P."/>
            <person name="Vonk A.B.A."/>
            <person name="Vos M.C."/>
            <person name="Ahmed N."/>
            <person name="Brown T."/>
            <person name="Crook D."/>
            <person name="Lamagni T."/>
            <person name="Phin N."/>
            <person name="Smith E.G."/>
            <person name="Zambon M."/>
            <person name="Serr A."/>
            <person name="Goetting T."/>
            <person name="Ebner W."/>
            <person name="Thuermer A."/>
            <person name="Utpatel C."/>
            <person name="Sproer C."/>
            <person name="Bunk B."/>
            <person name="Nubel U."/>
            <person name="Bloemberg G."/>
            <person name="Bottger E."/>
            <person name="Niemann S."/>
            <person name="Wagner D."/>
            <person name="Sax H."/>
        </authorList>
    </citation>
    <scope>NUCLEOTIDE SEQUENCE [LARGE SCALE GENOMIC DNA]</scope>
    <source>
        <strain evidence="12 13">ZUERICH-2</strain>
    </source>
</reference>
<keyword evidence="5 9" id="KW-0554">One-carbon metabolism</keyword>
<dbReference type="InterPro" id="IPR017925">
    <property type="entry name" value="DHFR_CS"/>
</dbReference>
<dbReference type="Pfam" id="PF00186">
    <property type="entry name" value="DHFR_1"/>
    <property type="match status" value="1"/>
</dbReference>
<dbReference type="PRINTS" id="PR00070">
    <property type="entry name" value="DHFR"/>
</dbReference>
<evidence type="ECO:0000256" key="8">
    <source>
        <dbReference type="ARBA" id="ARBA00025067"/>
    </source>
</evidence>
<dbReference type="FunFam" id="3.40.430.10:FF:000001">
    <property type="entry name" value="Dihydrofolate reductase"/>
    <property type="match status" value="1"/>
</dbReference>
<proteinExistence type="inferred from homology"/>
<evidence type="ECO:0000313" key="13">
    <source>
        <dbReference type="Proteomes" id="UP000198286"/>
    </source>
</evidence>
<sequence>MTRSTARAGDDAERSDEEERRSTTAVGLVWAQSTSGVIGRGGGIPWNVPEDLARFKEVTIGHTVVMGRRTWDSLPAKVRPLPGRRNVVLSREDGFAADGAQVVGSLDAAFARAEGEPAVWVIGGGQVYLAALPYATRCEVTEIELDLRRDDDDALAPALDDTWVGETGEWQASRSGLRYRFHSYRR</sequence>
<dbReference type="InterPro" id="IPR024072">
    <property type="entry name" value="DHFR-like_dom_sf"/>
</dbReference>
<gene>
    <name evidence="12" type="ORF">MYCOZU2_04036</name>
</gene>
<comment type="pathway">
    <text evidence="1 9">Cofactor biosynthesis; tetrahydrofolate biosynthesis; 5,6,7,8-tetrahydrofolate from 7,8-dihydrofolate: step 1/1.</text>
</comment>
<evidence type="ECO:0000256" key="9">
    <source>
        <dbReference type="PIRNR" id="PIRNR000194"/>
    </source>
</evidence>
<dbReference type="Gene3D" id="3.40.430.10">
    <property type="entry name" value="Dihydrofolate Reductase, subunit A"/>
    <property type="match status" value="1"/>
</dbReference>
<evidence type="ECO:0000256" key="6">
    <source>
        <dbReference type="ARBA" id="ARBA00022857"/>
    </source>
</evidence>
<dbReference type="SUPFAM" id="SSF53597">
    <property type="entry name" value="Dihydrofolate reductase-like"/>
    <property type="match status" value="1"/>
</dbReference>
<dbReference type="AlphaFoldDB" id="A0A220YFL5"/>
<feature type="region of interest" description="Disordered" evidence="11">
    <location>
        <begin position="1"/>
        <end position="25"/>
    </location>
</feature>
<name>A0A220YFL5_MYCIT</name>
<dbReference type="CDD" id="cd00209">
    <property type="entry name" value="DHFR"/>
    <property type="match status" value="1"/>
</dbReference>
<dbReference type="UniPathway" id="UPA00077">
    <property type="reaction ID" value="UER00158"/>
</dbReference>
<dbReference type="PROSITE" id="PS00075">
    <property type="entry name" value="DHFR_1"/>
    <property type="match status" value="1"/>
</dbReference>
<dbReference type="GO" id="GO:0046452">
    <property type="term" value="P:dihydrofolate metabolic process"/>
    <property type="evidence" value="ECO:0007669"/>
    <property type="project" value="TreeGrafter"/>
</dbReference>
<dbReference type="InterPro" id="IPR001796">
    <property type="entry name" value="DHFR_dom"/>
</dbReference>
<comment type="similarity">
    <text evidence="2 9 10">Belongs to the dihydrofolate reductase family.</text>
</comment>
<dbReference type="EC" id="1.5.1.3" evidence="3 9"/>
<evidence type="ECO:0000256" key="4">
    <source>
        <dbReference type="ARBA" id="ARBA00018886"/>
    </source>
</evidence>
<dbReference type="PROSITE" id="PS51330">
    <property type="entry name" value="DHFR_2"/>
    <property type="match status" value="1"/>
</dbReference>
<dbReference type="GO" id="GO:0070401">
    <property type="term" value="F:NADP+ binding"/>
    <property type="evidence" value="ECO:0007669"/>
    <property type="project" value="UniProtKB-ARBA"/>
</dbReference>
<evidence type="ECO:0000256" key="5">
    <source>
        <dbReference type="ARBA" id="ARBA00022563"/>
    </source>
</evidence>
<keyword evidence="7 9" id="KW-0560">Oxidoreductase</keyword>
<evidence type="ECO:0000256" key="3">
    <source>
        <dbReference type="ARBA" id="ARBA00012856"/>
    </source>
</evidence>
<dbReference type="EMBL" id="CP015267">
    <property type="protein sequence ID" value="ASL16409.1"/>
    <property type="molecule type" value="Genomic_DNA"/>
</dbReference>
<dbReference type="PANTHER" id="PTHR48069">
    <property type="entry name" value="DIHYDROFOLATE REDUCTASE"/>
    <property type="match status" value="1"/>
</dbReference>
<evidence type="ECO:0000256" key="7">
    <source>
        <dbReference type="ARBA" id="ARBA00023002"/>
    </source>
</evidence>
<comment type="catalytic activity">
    <reaction evidence="9">
        <text>(6S)-5,6,7,8-tetrahydrofolate + NADP(+) = 7,8-dihydrofolate + NADPH + H(+)</text>
        <dbReference type="Rhea" id="RHEA:15009"/>
        <dbReference type="ChEBI" id="CHEBI:15378"/>
        <dbReference type="ChEBI" id="CHEBI:57451"/>
        <dbReference type="ChEBI" id="CHEBI:57453"/>
        <dbReference type="ChEBI" id="CHEBI:57783"/>
        <dbReference type="ChEBI" id="CHEBI:58349"/>
        <dbReference type="EC" id="1.5.1.3"/>
    </reaction>
</comment>
<dbReference type="PANTHER" id="PTHR48069:SF3">
    <property type="entry name" value="DIHYDROFOLATE REDUCTASE"/>
    <property type="match status" value="1"/>
</dbReference>
<dbReference type="PIRSF" id="PIRSF000194">
    <property type="entry name" value="DHFR"/>
    <property type="match status" value="1"/>
</dbReference>
<dbReference type="GO" id="GO:0006730">
    <property type="term" value="P:one-carbon metabolic process"/>
    <property type="evidence" value="ECO:0007669"/>
    <property type="project" value="UniProtKB-KW"/>
</dbReference>
<dbReference type="Proteomes" id="UP000198286">
    <property type="component" value="Chromosome"/>
</dbReference>
<accession>A0A220YFL5</accession>
<evidence type="ECO:0000313" key="12">
    <source>
        <dbReference type="EMBL" id="ASL16409.1"/>
    </source>
</evidence>
<evidence type="ECO:0000256" key="11">
    <source>
        <dbReference type="SAM" id="MobiDB-lite"/>
    </source>
</evidence>
<dbReference type="InterPro" id="IPR012259">
    <property type="entry name" value="DHFR"/>
</dbReference>
<comment type="function">
    <text evidence="8 9">Key enzyme in folate metabolism. Catalyzes an essential reaction for de novo glycine and purine synthesis, and for DNA precursor synthesis.</text>
</comment>
<feature type="compositionally biased region" description="Basic and acidic residues" evidence="11">
    <location>
        <begin position="8"/>
        <end position="22"/>
    </location>
</feature>
<dbReference type="GO" id="GO:0046654">
    <property type="term" value="P:tetrahydrofolate biosynthetic process"/>
    <property type="evidence" value="ECO:0007669"/>
    <property type="project" value="UniProtKB-UniPathway"/>
</dbReference>
<protein>
    <recommendedName>
        <fullName evidence="4 9">Dihydrofolate reductase</fullName>
        <ecNumber evidence="3 9">1.5.1.3</ecNumber>
    </recommendedName>
</protein>
<dbReference type="GO" id="GO:0046655">
    <property type="term" value="P:folic acid metabolic process"/>
    <property type="evidence" value="ECO:0007669"/>
    <property type="project" value="TreeGrafter"/>
</dbReference>
<evidence type="ECO:0000256" key="2">
    <source>
        <dbReference type="ARBA" id="ARBA00009539"/>
    </source>
</evidence>
<evidence type="ECO:0000256" key="1">
    <source>
        <dbReference type="ARBA" id="ARBA00004903"/>
    </source>
</evidence>
<organism evidence="12 13">
    <name type="scientific">Mycobacterium intracellulare subsp. chimaera</name>
    <dbReference type="NCBI Taxonomy" id="222805"/>
    <lineage>
        <taxon>Bacteria</taxon>
        <taxon>Bacillati</taxon>
        <taxon>Actinomycetota</taxon>
        <taxon>Actinomycetes</taxon>
        <taxon>Mycobacteriales</taxon>
        <taxon>Mycobacteriaceae</taxon>
        <taxon>Mycobacterium</taxon>
        <taxon>Mycobacterium avium complex (MAC)</taxon>
    </lineage>
</organism>
<evidence type="ECO:0000256" key="10">
    <source>
        <dbReference type="RuleBase" id="RU004474"/>
    </source>
</evidence>
<dbReference type="GO" id="GO:0004146">
    <property type="term" value="F:dihydrofolate reductase activity"/>
    <property type="evidence" value="ECO:0007669"/>
    <property type="project" value="UniProtKB-EC"/>
</dbReference>
<dbReference type="GO" id="GO:0005829">
    <property type="term" value="C:cytosol"/>
    <property type="evidence" value="ECO:0007669"/>
    <property type="project" value="TreeGrafter"/>
</dbReference>